<dbReference type="InterPro" id="IPR040718">
    <property type="entry name" value="LnmK_N_HDF"/>
</dbReference>
<accession>A0ABV4J7D0</accession>
<keyword evidence="3" id="KW-1185">Reference proteome</keyword>
<feature type="domain" description="LnmK N-terminal" evidence="1">
    <location>
        <begin position="23"/>
        <end position="200"/>
    </location>
</feature>
<organism evidence="2 3">
    <name type="scientific">Streptomyces pimonensis</name>
    <dbReference type="NCBI Taxonomy" id="2860288"/>
    <lineage>
        <taxon>Bacteria</taxon>
        <taxon>Bacillati</taxon>
        <taxon>Actinomycetota</taxon>
        <taxon>Actinomycetes</taxon>
        <taxon>Kitasatosporales</taxon>
        <taxon>Streptomycetaceae</taxon>
        <taxon>Streptomyces</taxon>
    </lineage>
</organism>
<evidence type="ECO:0000313" key="3">
    <source>
        <dbReference type="Proteomes" id="UP001567537"/>
    </source>
</evidence>
<dbReference type="Gene3D" id="3.10.129.10">
    <property type="entry name" value="Hotdog Thioesterase"/>
    <property type="match status" value="1"/>
</dbReference>
<dbReference type="Pfam" id="PF18238">
    <property type="entry name" value="LnmK_N_HDF"/>
    <property type="match status" value="1"/>
</dbReference>
<dbReference type="EMBL" id="JAHWZY010000052">
    <property type="protein sequence ID" value="MEZ3182806.1"/>
    <property type="molecule type" value="Genomic_DNA"/>
</dbReference>
<sequence>MSVTLASASPVTRIEQTGPADVRRLVTVQPGMCGPTALFAARVGDWTWESVSTVCGLDVFNAQDAQGRAAYLAFHYFRIRSGGHLTPERITFGDRLEVITRVFSQGRRSVLTLHRIRRLPQGATELDASFDLEEFHERPRPDCLYVENLNHWLTRGAGHTNVGLVHTPPVGFDHTRLPELPDVYSPKTPCRQARADHRFHDPATAHYTPSGDQLIVNHRVDVTRDINGVGLMYFASFLSIAEGALLELWRGLGRTDRAFLDRSLQDIRICYLGNADLDATLRLHLRLARDPENQHHERADILIQDTAGDRALAVASFRVHTAGPQ</sequence>
<reference evidence="2 3" key="1">
    <citation type="journal article" date="2021" name="Res Sq">
        <title>Streptomyces Pimoensis sp. nov., Isolated From the Taklimakan Desert in Xinjiang, China.</title>
        <authorList>
            <person name="Zhang P."/>
            <person name="Luo X."/>
            <person name="Luo X."/>
            <person name="Liu Z."/>
            <person name="Xia Z."/>
            <person name="Wan C."/>
            <person name="zhang L."/>
        </authorList>
    </citation>
    <scope>NUCLEOTIDE SEQUENCE [LARGE SCALE GENOMIC DNA]</scope>
    <source>
        <strain evidence="2 3">TRM75549</strain>
    </source>
</reference>
<name>A0ABV4J7D0_9ACTN</name>
<evidence type="ECO:0000313" key="2">
    <source>
        <dbReference type="EMBL" id="MEZ3182806.1"/>
    </source>
</evidence>
<gene>
    <name evidence="2" type="ORF">KYY02_30360</name>
</gene>
<proteinExistence type="predicted"/>
<dbReference type="Proteomes" id="UP001567537">
    <property type="component" value="Unassembled WGS sequence"/>
</dbReference>
<dbReference type="RefSeq" id="WP_371243859.1">
    <property type="nucleotide sequence ID" value="NZ_JAHWZY010000052.1"/>
</dbReference>
<protein>
    <submittedName>
        <fullName evidence="2">Biosynthesis cluster domain-containing protein</fullName>
    </submittedName>
</protein>
<comment type="caution">
    <text evidence="2">The sequence shown here is derived from an EMBL/GenBank/DDBJ whole genome shotgun (WGS) entry which is preliminary data.</text>
</comment>
<dbReference type="InterPro" id="IPR024091">
    <property type="entry name" value="LnmK-like_bifun_acyl/decarbox"/>
</dbReference>
<evidence type="ECO:0000259" key="1">
    <source>
        <dbReference type="Pfam" id="PF18238"/>
    </source>
</evidence>
<dbReference type="NCBIfam" id="TIGR04098">
    <property type="entry name" value="LnmK_bifunc"/>
    <property type="match status" value="1"/>
</dbReference>